<evidence type="ECO:0000256" key="6">
    <source>
        <dbReference type="SAM" id="Phobius"/>
    </source>
</evidence>
<dbReference type="GO" id="GO:0005886">
    <property type="term" value="C:plasma membrane"/>
    <property type="evidence" value="ECO:0007669"/>
    <property type="project" value="UniProtKB-SubCell"/>
</dbReference>
<evidence type="ECO:0000256" key="3">
    <source>
        <dbReference type="ARBA" id="ARBA00022692"/>
    </source>
</evidence>
<dbReference type="InterPro" id="IPR051258">
    <property type="entry name" value="Diverse_Substrate_Transporter"/>
</dbReference>
<protein>
    <recommendedName>
        <fullName evidence="7">EamA domain-containing protein</fullName>
    </recommendedName>
</protein>
<reference evidence="8" key="1">
    <citation type="submission" date="2021-01" db="EMBL/GenBank/DDBJ databases">
        <authorList>
            <person name="Corre E."/>
            <person name="Pelletier E."/>
            <person name="Niang G."/>
            <person name="Scheremetjew M."/>
            <person name="Finn R."/>
            <person name="Kale V."/>
            <person name="Holt S."/>
            <person name="Cochrane G."/>
            <person name="Meng A."/>
            <person name="Brown T."/>
            <person name="Cohen L."/>
        </authorList>
    </citation>
    <scope>NUCLEOTIDE SEQUENCE</scope>
    <source>
        <strain evidence="8">CCMP2877</strain>
    </source>
</reference>
<name>A0A7S1U884_9STRA</name>
<dbReference type="PANTHER" id="PTHR42920">
    <property type="entry name" value="OS03G0707200 PROTEIN-RELATED"/>
    <property type="match status" value="1"/>
</dbReference>
<keyword evidence="2" id="KW-1003">Cell membrane</keyword>
<sequence>MFLGYALQAVGLMFTTASRSCFLLYLNVKIVPVLSAVLFRRQVSALTWTSAAIAVFGTTLLSYDGGPPNAGDFWSIMAAVASAMFILRLDTHVGKFSSSLSLTSALTGATSLYCLVWAACELLLGASAGSLSEVPARIGAEVAALAQDSPAQILYLGLVTTAFTSVLQALGQSKVSPERAALIYAADPVWGAGFAYLLLGETLGVNGLIGAALISGAAIGSQLLTPKGDEDKDRGAA</sequence>
<feature type="domain" description="EamA" evidence="7">
    <location>
        <begin position="71"/>
        <end position="218"/>
    </location>
</feature>
<dbReference type="AlphaFoldDB" id="A0A7S1U884"/>
<dbReference type="InterPro" id="IPR037185">
    <property type="entry name" value="EmrE-like"/>
</dbReference>
<evidence type="ECO:0000256" key="5">
    <source>
        <dbReference type="ARBA" id="ARBA00023136"/>
    </source>
</evidence>
<gene>
    <name evidence="8" type="ORF">PPAR1163_LOCUS17463</name>
</gene>
<evidence type="ECO:0000256" key="4">
    <source>
        <dbReference type="ARBA" id="ARBA00022989"/>
    </source>
</evidence>
<accession>A0A7S1U884</accession>
<keyword evidence="4 6" id="KW-1133">Transmembrane helix</keyword>
<evidence type="ECO:0000259" key="7">
    <source>
        <dbReference type="Pfam" id="PF00892"/>
    </source>
</evidence>
<keyword evidence="3 6" id="KW-0812">Transmembrane</keyword>
<dbReference type="PANTHER" id="PTHR42920:SF5">
    <property type="entry name" value="EAMA DOMAIN-CONTAINING PROTEIN"/>
    <property type="match status" value="1"/>
</dbReference>
<feature type="transmembrane region" description="Helical" evidence="6">
    <location>
        <begin position="152"/>
        <end position="170"/>
    </location>
</feature>
<evidence type="ECO:0000256" key="1">
    <source>
        <dbReference type="ARBA" id="ARBA00004651"/>
    </source>
</evidence>
<comment type="subcellular location">
    <subcellularLocation>
        <location evidence="1">Cell membrane</location>
        <topology evidence="1">Multi-pass membrane protein</topology>
    </subcellularLocation>
</comment>
<evidence type="ECO:0000256" key="2">
    <source>
        <dbReference type="ARBA" id="ARBA00022475"/>
    </source>
</evidence>
<dbReference type="EMBL" id="HBGJ01027520">
    <property type="protein sequence ID" value="CAD9259089.1"/>
    <property type="molecule type" value="Transcribed_RNA"/>
</dbReference>
<feature type="transmembrane region" description="Helical" evidence="6">
    <location>
        <begin position="38"/>
        <end position="61"/>
    </location>
</feature>
<feature type="transmembrane region" description="Helical" evidence="6">
    <location>
        <begin position="73"/>
        <end position="91"/>
    </location>
</feature>
<dbReference type="SUPFAM" id="SSF103481">
    <property type="entry name" value="Multidrug resistance efflux transporter EmrE"/>
    <property type="match status" value="2"/>
</dbReference>
<dbReference type="InterPro" id="IPR000620">
    <property type="entry name" value="EamA_dom"/>
</dbReference>
<feature type="transmembrane region" description="Helical" evidence="6">
    <location>
        <begin position="6"/>
        <end position="26"/>
    </location>
</feature>
<evidence type="ECO:0000313" key="8">
    <source>
        <dbReference type="EMBL" id="CAD9259089.1"/>
    </source>
</evidence>
<organism evidence="8">
    <name type="scientific">Phaeomonas parva</name>
    <dbReference type="NCBI Taxonomy" id="124430"/>
    <lineage>
        <taxon>Eukaryota</taxon>
        <taxon>Sar</taxon>
        <taxon>Stramenopiles</taxon>
        <taxon>Ochrophyta</taxon>
        <taxon>Pinguiophyceae</taxon>
        <taxon>Pinguiochrysidales</taxon>
        <taxon>Pinguiochrysidaceae</taxon>
        <taxon>Phaeomonas</taxon>
    </lineage>
</organism>
<dbReference type="Pfam" id="PF00892">
    <property type="entry name" value="EamA"/>
    <property type="match status" value="1"/>
</dbReference>
<keyword evidence="5 6" id="KW-0472">Membrane</keyword>
<proteinExistence type="predicted"/>